<keyword evidence="3" id="KW-0067">ATP-binding</keyword>
<feature type="compositionally biased region" description="Low complexity" evidence="5">
    <location>
        <begin position="621"/>
        <end position="640"/>
    </location>
</feature>
<feature type="compositionally biased region" description="Basic residues" evidence="5">
    <location>
        <begin position="646"/>
        <end position="656"/>
    </location>
</feature>
<feature type="coiled-coil region" evidence="4">
    <location>
        <begin position="460"/>
        <end position="508"/>
    </location>
</feature>
<evidence type="ECO:0000259" key="6">
    <source>
        <dbReference type="PROSITE" id="PS50067"/>
    </source>
</evidence>
<dbReference type="GO" id="GO:0007018">
    <property type="term" value="P:microtubule-based movement"/>
    <property type="evidence" value="ECO:0007669"/>
    <property type="project" value="InterPro"/>
</dbReference>
<evidence type="ECO:0000313" key="8">
    <source>
        <dbReference type="Proteomes" id="UP000317650"/>
    </source>
</evidence>
<evidence type="ECO:0000256" key="4">
    <source>
        <dbReference type="SAM" id="Coils"/>
    </source>
</evidence>
<dbReference type="InterPro" id="IPR036961">
    <property type="entry name" value="Kinesin_motor_dom_sf"/>
</dbReference>
<gene>
    <name evidence="7" type="ORF">C4D60_Mb08t06100</name>
</gene>
<feature type="domain" description="Kinesin motor" evidence="6">
    <location>
        <begin position="95"/>
        <end position="456"/>
    </location>
</feature>
<dbReference type="GO" id="GO:0005874">
    <property type="term" value="C:microtubule"/>
    <property type="evidence" value="ECO:0007669"/>
    <property type="project" value="UniProtKB-KW"/>
</dbReference>
<feature type="compositionally biased region" description="Polar residues" evidence="5">
    <location>
        <begin position="579"/>
        <end position="593"/>
    </location>
</feature>
<dbReference type="GO" id="GO:0003777">
    <property type="term" value="F:microtubule motor activity"/>
    <property type="evidence" value="ECO:0007669"/>
    <property type="project" value="InterPro"/>
</dbReference>
<comment type="similarity">
    <text evidence="3">Belongs to the TRAFAC class myosin-kinesin ATPase superfamily. Kinesin family.</text>
</comment>
<dbReference type="InterPro" id="IPR001752">
    <property type="entry name" value="Kinesin_motor_dom"/>
</dbReference>
<dbReference type="InterPro" id="IPR027417">
    <property type="entry name" value="P-loop_NTPase"/>
</dbReference>
<evidence type="ECO:0000256" key="2">
    <source>
        <dbReference type="ARBA" id="ARBA00023175"/>
    </source>
</evidence>
<accession>A0A4S8K1P5</accession>
<evidence type="ECO:0000256" key="1">
    <source>
        <dbReference type="ARBA" id="ARBA00022701"/>
    </source>
</evidence>
<dbReference type="SUPFAM" id="SSF52540">
    <property type="entry name" value="P-loop containing nucleoside triphosphate hydrolases"/>
    <property type="match status" value="1"/>
</dbReference>
<dbReference type="EMBL" id="PYDT01000002">
    <property type="protein sequence ID" value="THU68650.1"/>
    <property type="molecule type" value="Genomic_DNA"/>
</dbReference>
<dbReference type="PRINTS" id="PR00380">
    <property type="entry name" value="KINESINHEAVY"/>
</dbReference>
<dbReference type="PROSITE" id="PS50067">
    <property type="entry name" value="KINESIN_MOTOR_2"/>
    <property type="match status" value="1"/>
</dbReference>
<keyword evidence="1" id="KW-0493">Microtubule</keyword>
<dbReference type="PANTHER" id="PTHR47972">
    <property type="entry name" value="KINESIN-LIKE PROTEIN KLP-3"/>
    <property type="match status" value="1"/>
</dbReference>
<name>A0A4S8K1P5_MUSBA</name>
<reference evidence="7 8" key="1">
    <citation type="journal article" date="2019" name="Nat. Plants">
        <title>Genome sequencing of Musa balbisiana reveals subgenome evolution and function divergence in polyploid bananas.</title>
        <authorList>
            <person name="Yao X."/>
        </authorList>
    </citation>
    <scope>NUCLEOTIDE SEQUENCE [LARGE SCALE GENOMIC DNA]</scope>
    <source>
        <strain evidence="8">cv. DH-PKW</strain>
        <tissue evidence="7">Leaves</tissue>
    </source>
</reference>
<evidence type="ECO:0000256" key="3">
    <source>
        <dbReference type="PROSITE-ProRule" id="PRU00283"/>
    </source>
</evidence>
<proteinExistence type="inferred from homology"/>
<organism evidence="7 8">
    <name type="scientific">Musa balbisiana</name>
    <name type="common">Banana</name>
    <dbReference type="NCBI Taxonomy" id="52838"/>
    <lineage>
        <taxon>Eukaryota</taxon>
        <taxon>Viridiplantae</taxon>
        <taxon>Streptophyta</taxon>
        <taxon>Embryophyta</taxon>
        <taxon>Tracheophyta</taxon>
        <taxon>Spermatophyta</taxon>
        <taxon>Magnoliopsida</taxon>
        <taxon>Liliopsida</taxon>
        <taxon>Zingiberales</taxon>
        <taxon>Musaceae</taxon>
        <taxon>Musa</taxon>
    </lineage>
</organism>
<dbReference type="SMART" id="SM00129">
    <property type="entry name" value="KISc"/>
    <property type="match status" value="1"/>
</dbReference>
<keyword evidence="4" id="KW-0175">Coiled coil</keyword>
<dbReference type="GO" id="GO:0005524">
    <property type="term" value="F:ATP binding"/>
    <property type="evidence" value="ECO:0007669"/>
    <property type="project" value="UniProtKB-UniRule"/>
</dbReference>
<feature type="region of interest" description="Disordered" evidence="5">
    <location>
        <begin position="513"/>
        <end position="656"/>
    </location>
</feature>
<dbReference type="Gene3D" id="3.40.850.10">
    <property type="entry name" value="Kinesin motor domain"/>
    <property type="match status" value="1"/>
</dbReference>
<dbReference type="STRING" id="52838.A0A4S8K1P5"/>
<dbReference type="Pfam" id="PF00225">
    <property type="entry name" value="Kinesin"/>
    <property type="match status" value="2"/>
</dbReference>
<keyword evidence="2 3" id="KW-0505">Motor protein</keyword>
<dbReference type="PANTHER" id="PTHR47972:SF9">
    <property type="entry name" value="KINESIN-LIKE PROTEIN KIN-14U"/>
    <property type="match status" value="1"/>
</dbReference>
<keyword evidence="8" id="KW-1185">Reference proteome</keyword>
<feature type="compositionally biased region" description="Basic and acidic residues" evidence="5">
    <location>
        <begin position="531"/>
        <end position="540"/>
    </location>
</feature>
<evidence type="ECO:0000256" key="5">
    <source>
        <dbReference type="SAM" id="MobiDB-lite"/>
    </source>
</evidence>
<dbReference type="Proteomes" id="UP000317650">
    <property type="component" value="Chromosome 8"/>
</dbReference>
<dbReference type="GO" id="GO:0008017">
    <property type="term" value="F:microtubule binding"/>
    <property type="evidence" value="ECO:0007669"/>
    <property type="project" value="InterPro"/>
</dbReference>
<dbReference type="InterPro" id="IPR027640">
    <property type="entry name" value="Kinesin-like_fam"/>
</dbReference>
<evidence type="ECO:0000313" key="7">
    <source>
        <dbReference type="EMBL" id="THU68650.1"/>
    </source>
</evidence>
<comment type="caution">
    <text evidence="7">The sequence shown here is derived from an EMBL/GenBank/DDBJ whole genome shotgun (WGS) entry which is preliminary data.</text>
</comment>
<sequence length="656" mass="73046">MVQQLHSLGLDLSSGTATESELPATPSVVYMDVNVVPEHDKEGLASTISSLQGSSIISLRASAVAHSWPPTKTFLRYLDAKRREALDKILDIKGSIRVFCRVKLMDERKAASPISTEADKITVRSAGTRKEFVLDRVFHPESTQEDVFREVKPILRSALDGHNVCILAYGQTGTGKTHTMEGNNGRPGIVPRAIEELFHQISQDESASFTLSMSMLEVYMGSLRDLFVHRRSPARVTHWIPKWYAALILYAHHHPANHIVRLGSNLSILRISDGTVEIEGLTDVQVTDVKQARRWYARGKHARSTSWTNVNDASSRLTRITISRSNEAVDGTNNLVSKIWLVDLGGSERLLKSGATGQTLDEGRAINLSLSALADVIAALRTRRNHIPYRHLLTVILVTFASQICCLSLNSKLTQLLSDSLGDGSKVLMIVHVSPGEDDAGETVCSLSFATRVRAVEANRELSEDTKKRKQQRVAELEQGVREAEEELRRVRDQMERTAKLIQEKTNTLRVDLRGSPRSPLTLNPVELDGGDTKTAEKPVQRARAAPVPRFMSSTACSRRRQQEAAESLGRARRRSTDLRGSQSHSCYQTSKKMTVAYRRRDPSLSLQCNPMNVSHDSVDSRGSWSSSKPKKLSNSNPNLRVALHQQHRRRMSDLI</sequence>
<dbReference type="AlphaFoldDB" id="A0A4S8K1P5"/>
<feature type="binding site" evidence="3">
    <location>
        <begin position="170"/>
        <end position="177"/>
    </location>
    <ligand>
        <name>ATP</name>
        <dbReference type="ChEBI" id="CHEBI:30616"/>
    </ligand>
</feature>
<keyword evidence="3" id="KW-0547">Nucleotide-binding</keyword>
<protein>
    <recommendedName>
        <fullName evidence="6">Kinesin motor domain-containing protein</fullName>
    </recommendedName>
</protein>